<comment type="caution">
    <text evidence="2">The sequence shown here is derived from an EMBL/GenBank/DDBJ whole genome shotgun (WGS) entry which is preliminary data.</text>
</comment>
<sequence length="1288" mass="147868">MASLLKNQVLKHLSKFTKNLSPDKLQLSALKGSFEVNNIELNENVLMDLLELPVWMSLTKAYCNFASIKIQWMKLKTVPINIILDEVVIEGETCENFRNEANTGTGDKPNLNQDMGSYGFTNKVIDGITLTINSVSIQFSSNIFSASIELSRITVESRNCYWKKVDDLSKTRIRDQARGQVLLFKHIEWQTLRFVAKSETNNSVGQAPLRLIANQASCRITLKKRLSDCAMLGARIMVIFDDLLWVLTDSQLLSALHFADYLNGLIKRAPRTKTFEGNDTKNVSLQQQQAQAKAKLMSMNPNSPTKKPPTPLSNTISNLFGQFDFLETSFHLIVRRIEVHLMDDLGPQSERSHCPDLNEGGALQMTFLKLMIDLYPYQSVTGNRKHWFRYSEPSPNRQTFINHKLRTFYLKQQANLKNEGSKFNLQSLQYHLLSRVLVIRLSDYSIGCVSTNSGNRANRNNRTEVESIKLISVDNTVLIPGNLNPIYIELNNYFYVEPFDKLELPVPDTNIFASISPLRFNFEPLTILWINAFFANLRNALIKLQEAFPNTNSTQEKVNLRAEIVMPTIVLNLNSNNPACTEIQAESEYSSIELKISRILIYNCDSYIQPDYFRNLEGMLKYFSSNMEFYFEKKKYPWLSCDMKSISNEFVHQISRWFASKTAEENINSKFQIDFWTANIEPMWIEFKSTKLNRSDSFLEPINLTLWLYPASENDKSGIDMNIIAKINDPIKVQINHNQLLCLLRLLEKIGEFTSMLNYDTYMIQRSHYKRDIEQNCEEKDKLFSFDIDEKVVKAIFKSMAIVTTLPEVNVFLLLNEQEIESEELVNISEVECDNHVTMNELTPISSYSPLSNEPDQNGCDDAYIDSGEFINRADSSFENLSFTALPQGAIINGTCDQNMTKGHCPNDDISQPVKPTSNNNQTRRSMFSLNSSNSLDSNAKIHYNCAENDDTISTFSDMSADDSDQQSFIAMLAEGTENFDDIFYDNDLVEVAEVAEEISENFKLTNGDEDNTLNDTSPIRVNHSFVAAKPKTTYYEVLQIRIKDLNLVHQSSKGFLSQICIDTSSIKLNEHHHLTKANYLNLYKAGHLDPDEPLPDVPYNERLRLTLRIDSFNKGTLRDEMISVRVQNLSQSLNKKTIDLIVDFFQDNIADKPAPTAIMLENVKVKIIDDSVRMPPAEFTIPKLKLVRNKENKWVVDLETSLPKESPLYNQLLLQHLKIFERNLLFDIKDLINEQDRLNMVQKRLLTRTDSETQQILEQVLNQKELLLQEIELLRKENIELRTRLPK</sequence>
<keyword evidence="1" id="KW-0175">Coiled coil</keyword>
<dbReference type="Pfam" id="PF24917">
    <property type="entry name" value="BLTP3A_B"/>
    <property type="match status" value="2"/>
</dbReference>
<evidence type="ECO:0000256" key="1">
    <source>
        <dbReference type="SAM" id="Coils"/>
    </source>
</evidence>
<dbReference type="Proteomes" id="UP001142055">
    <property type="component" value="Chromosome 3"/>
</dbReference>
<dbReference type="PANTHER" id="PTHR22774:SF11">
    <property type="entry name" value="CHOREIN N-TERMINAL DOMAIN-CONTAINING PROTEIN"/>
    <property type="match status" value="1"/>
</dbReference>
<keyword evidence="3" id="KW-1185">Reference proteome</keyword>
<accession>A0A9Q0M5K3</accession>
<gene>
    <name evidence="2" type="ORF">RDWZM_009004</name>
</gene>
<proteinExistence type="predicted"/>
<dbReference type="OMA" id="FKHIEWQ"/>
<protein>
    <recommendedName>
        <fullName evidence="4">UHRF1-binding protein 1-like</fullName>
    </recommendedName>
</protein>
<dbReference type="PANTHER" id="PTHR22774">
    <property type="entry name" value="CHOREIN N-TERMINAL DOMAIN-CONTAINING PROTEIN"/>
    <property type="match status" value="1"/>
</dbReference>
<dbReference type="EMBL" id="JAPWDV010000003">
    <property type="protein sequence ID" value="KAJ6217847.1"/>
    <property type="molecule type" value="Genomic_DNA"/>
</dbReference>
<name>A0A9Q0M5K3_BLOTA</name>
<evidence type="ECO:0008006" key="4">
    <source>
        <dbReference type="Google" id="ProtNLM"/>
    </source>
</evidence>
<feature type="coiled-coil region" evidence="1">
    <location>
        <begin position="1258"/>
        <end position="1285"/>
    </location>
</feature>
<dbReference type="InterPro" id="IPR026728">
    <property type="entry name" value="BLTP3A/B"/>
</dbReference>
<evidence type="ECO:0000313" key="3">
    <source>
        <dbReference type="Proteomes" id="UP001142055"/>
    </source>
</evidence>
<reference evidence="2" key="1">
    <citation type="submission" date="2022-12" db="EMBL/GenBank/DDBJ databases">
        <title>Genome assemblies of Blomia tropicalis.</title>
        <authorList>
            <person name="Cui Y."/>
        </authorList>
    </citation>
    <scope>NUCLEOTIDE SEQUENCE</scope>
    <source>
        <tissue evidence="2">Adult mites</tissue>
    </source>
</reference>
<dbReference type="OrthoDB" id="43807at2759"/>
<evidence type="ECO:0000313" key="2">
    <source>
        <dbReference type="EMBL" id="KAJ6217847.1"/>
    </source>
</evidence>
<organism evidence="2 3">
    <name type="scientific">Blomia tropicalis</name>
    <name type="common">Mite</name>
    <dbReference type="NCBI Taxonomy" id="40697"/>
    <lineage>
        <taxon>Eukaryota</taxon>
        <taxon>Metazoa</taxon>
        <taxon>Ecdysozoa</taxon>
        <taxon>Arthropoda</taxon>
        <taxon>Chelicerata</taxon>
        <taxon>Arachnida</taxon>
        <taxon>Acari</taxon>
        <taxon>Acariformes</taxon>
        <taxon>Sarcoptiformes</taxon>
        <taxon>Astigmata</taxon>
        <taxon>Glycyphagoidea</taxon>
        <taxon>Echimyopodidae</taxon>
        <taxon>Blomia</taxon>
    </lineage>
</organism>